<evidence type="ECO:0000313" key="11">
    <source>
        <dbReference type="Proteomes" id="UP000293142"/>
    </source>
</evidence>
<feature type="domain" description="7,8-dihydro-6-hydroxymethylpterin-pyrophosphokinase" evidence="9">
    <location>
        <begin position="92"/>
        <end position="103"/>
    </location>
</feature>
<organism evidence="10 11">
    <name type="scientific">Paenibacillus thalictri</name>
    <dbReference type="NCBI Taxonomy" id="2527873"/>
    <lineage>
        <taxon>Bacteria</taxon>
        <taxon>Bacillati</taxon>
        <taxon>Bacillota</taxon>
        <taxon>Bacilli</taxon>
        <taxon>Bacillales</taxon>
        <taxon>Paenibacillaceae</taxon>
        <taxon>Paenibacillus</taxon>
    </lineage>
</organism>
<evidence type="ECO:0000256" key="4">
    <source>
        <dbReference type="ARBA" id="ARBA00022679"/>
    </source>
</evidence>
<dbReference type="GO" id="GO:0046654">
    <property type="term" value="P:tetrahydrofolate biosynthetic process"/>
    <property type="evidence" value="ECO:0007669"/>
    <property type="project" value="UniProtKB-UniPathway"/>
</dbReference>
<dbReference type="OrthoDB" id="9808041at2"/>
<dbReference type="GO" id="GO:0046656">
    <property type="term" value="P:folic acid biosynthetic process"/>
    <property type="evidence" value="ECO:0007669"/>
    <property type="project" value="UniProtKB-KW"/>
</dbReference>
<dbReference type="UniPathway" id="UPA00077">
    <property type="reaction ID" value="UER00155"/>
</dbReference>
<keyword evidence="7" id="KW-0067">ATP-binding</keyword>
<dbReference type="AlphaFoldDB" id="A0A4Q9DEV9"/>
<evidence type="ECO:0000256" key="1">
    <source>
        <dbReference type="ARBA" id="ARBA00000198"/>
    </source>
</evidence>
<dbReference type="InterPro" id="IPR035907">
    <property type="entry name" value="Hppk_sf"/>
</dbReference>
<evidence type="ECO:0000256" key="5">
    <source>
        <dbReference type="ARBA" id="ARBA00022741"/>
    </source>
</evidence>
<dbReference type="EMBL" id="SIRE01000042">
    <property type="protein sequence ID" value="TBL69047.1"/>
    <property type="molecule type" value="Genomic_DNA"/>
</dbReference>
<gene>
    <name evidence="10" type="primary">folK</name>
    <name evidence="10" type="ORF">EYB31_37420</name>
</gene>
<evidence type="ECO:0000256" key="8">
    <source>
        <dbReference type="ARBA" id="ARBA00022909"/>
    </source>
</evidence>
<comment type="caution">
    <text evidence="10">The sequence shown here is derived from an EMBL/GenBank/DDBJ whole genome shotgun (WGS) entry which is preliminary data.</text>
</comment>
<dbReference type="PANTHER" id="PTHR43071">
    <property type="entry name" value="2-AMINO-4-HYDROXY-6-HYDROXYMETHYLDIHYDROPTERIDINE PYROPHOSPHOKINASE"/>
    <property type="match status" value="1"/>
</dbReference>
<evidence type="ECO:0000256" key="3">
    <source>
        <dbReference type="ARBA" id="ARBA00013253"/>
    </source>
</evidence>
<protein>
    <recommendedName>
        <fullName evidence="3">2-amino-4-hydroxy-6-hydroxymethyldihydropteridine diphosphokinase</fullName>
        <ecNumber evidence="3">2.7.6.3</ecNumber>
    </recommendedName>
</protein>
<evidence type="ECO:0000256" key="7">
    <source>
        <dbReference type="ARBA" id="ARBA00022840"/>
    </source>
</evidence>
<dbReference type="EC" id="2.7.6.3" evidence="3"/>
<dbReference type="GO" id="GO:0003848">
    <property type="term" value="F:2-amino-4-hydroxy-6-hydroxymethyldihydropteridine diphosphokinase activity"/>
    <property type="evidence" value="ECO:0007669"/>
    <property type="project" value="UniProtKB-EC"/>
</dbReference>
<keyword evidence="8" id="KW-0289">Folate biosynthesis</keyword>
<evidence type="ECO:0000313" key="10">
    <source>
        <dbReference type="EMBL" id="TBL69047.1"/>
    </source>
</evidence>
<evidence type="ECO:0000256" key="6">
    <source>
        <dbReference type="ARBA" id="ARBA00022777"/>
    </source>
</evidence>
<evidence type="ECO:0000256" key="2">
    <source>
        <dbReference type="ARBA" id="ARBA00005051"/>
    </source>
</evidence>
<dbReference type="SUPFAM" id="SSF55083">
    <property type="entry name" value="6-hydroxymethyl-7,8-dihydropterin pyrophosphokinase, HPPK"/>
    <property type="match status" value="1"/>
</dbReference>
<dbReference type="GO" id="GO:0005524">
    <property type="term" value="F:ATP binding"/>
    <property type="evidence" value="ECO:0007669"/>
    <property type="project" value="UniProtKB-KW"/>
</dbReference>
<comment type="pathway">
    <text evidence="2">Cofactor biosynthesis; tetrahydrofolate biosynthesis; 2-amino-4-hydroxy-6-hydroxymethyl-7,8-dihydropteridine diphosphate from 7,8-dihydroneopterin triphosphate: step 4/4.</text>
</comment>
<evidence type="ECO:0000259" key="9">
    <source>
        <dbReference type="PROSITE" id="PS00794"/>
    </source>
</evidence>
<reference evidence="10 11" key="1">
    <citation type="submission" date="2019-02" db="EMBL/GenBank/DDBJ databases">
        <title>Paenibacillus sp. nov., isolated from surface-sterilized tissue of Thalictrum simplex L.</title>
        <authorList>
            <person name="Tuo L."/>
        </authorList>
    </citation>
    <scope>NUCLEOTIDE SEQUENCE [LARGE SCALE GENOMIC DNA]</scope>
    <source>
        <strain evidence="10 11">N2SHLJ1</strain>
    </source>
</reference>
<dbReference type="InterPro" id="IPR000550">
    <property type="entry name" value="Hppk"/>
</dbReference>
<comment type="catalytic activity">
    <reaction evidence="1">
        <text>6-hydroxymethyl-7,8-dihydropterin + ATP = (7,8-dihydropterin-6-yl)methyl diphosphate + AMP + H(+)</text>
        <dbReference type="Rhea" id="RHEA:11412"/>
        <dbReference type="ChEBI" id="CHEBI:15378"/>
        <dbReference type="ChEBI" id="CHEBI:30616"/>
        <dbReference type="ChEBI" id="CHEBI:44841"/>
        <dbReference type="ChEBI" id="CHEBI:72950"/>
        <dbReference type="ChEBI" id="CHEBI:456215"/>
        <dbReference type="EC" id="2.7.6.3"/>
    </reaction>
</comment>
<proteinExistence type="predicted"/>
<dbReference type="PANTHER" id="PTHR43071:SF1">
    <property type="entry name" value="2-AMINO-4-HYDROXY-6-HYDROXYMETHYLDIHYDROPTERIDINE PYROPHOSPHOKINASE"/>
    <property type="match status" value="1"/>
</dbReference>
<keyword evidence="6 10" id="KW-0418">Kinase</keyword>
<keyword evidence="11" id="KW-1185">Reference proteome</keyword>
<accession>A0A4Q9DEV9</accession>
<dbReference type="GO" id="GO:0016301">
    <property type="term" value="F:kinase activity"/>
    <property type="evidence" value="ECO:0007669"/>
    <property type="project" value="UniProtKB-KW"/>
</dbReference>
<sequence length="166" mass="18867">MNSSAVCAYIGIGSNIGDREHHLLQSLVMLGCHPEIEVTGQSRIYETDPIGYVDQEPFLNMTAELATTLSPEHLLSYMLSVEQQLGRIRDIRWGPRTIDLDMLLYGSAQHHSDDLQLPHPRMLERAFVLVPLIELVSLRDPAMAEWLALHLEKLDRKEGVSLWKKI</sequence>
<keyword evidence="4 10" id="KW-0808">Transferase</keyword>
<dbReference type="Pfam" id="PF01288">
    <property type="entry name" value="HPPK"/>
    <property type="match status" value="1"/>
</dbReference>
<name>A0A4Q9DEV9_9BACL</name>
<dbReference type="Gene3D" id="3.30.70.560">
    <property type="entry name" value="7,8-Dihydro-6-hydroxymethylpterin-pyrophosphokinase HPPK"/>
    <property type="match status" value="1"/>
</dbReference>
<dbReference type="Proteomes" id="UP000293142">
    <property type="component" value="Unassembled WGS sequence"/>
</dbReference>
<dbReference type="PROSITE" id="PS00794">
    <property type="entry name" value="HPPK"/>
    <property type="match status" value="1"/>
</dbReference>
<dbReference type="NCBIfam" id="TIGR01498">
    <property type="entry name" value="folK"/>
    <property type="match status" value="1"/>
</dbReference>
<keyword evidence="5" id="KW-0547">Nucleotide-binding</keyword>
<dbReference type="CDD" id="cd00483">
    <property type="entry name" value="HPPK"/>
    <property type="match status" value="1"/>
</dbReference>
<dbReference type="RefSeq" id="WP_131018701.1">
    <property type="nucleotide sequence ID" value="NZ_SIRE01000042.1"/>
</dbReference>